<gene>
    <name evidence="2" type="ORF">XaplCFBP3122_10565</name>
</gene>
<accession>A0A2S6Z4L5</accession>
<proteinExistence type="predicted"/>
<dbReference type="EMBL" id="MIGV01000010">
    <property type="protein sequence ID" value="PPT76175.1"/>
    <property type="molecule type" value="Genomic_DNA"/>
</dbReference>
<sequence length="152" mass="17530">MRTSRLYRSVNTRTHGVKHGIGGEFRHSRNSQKSTSSEVARESMNGRLKHGRDYTPLFRFLLSKVGEPWGQIYAEAKSRLDTTDPIFWLVARYEEQREEFVRVGESSYFSGLYIDEDGVLQLVNSNLRSKDMTPFCVCCTHTLNGLRFDTPD</sequence>
<protein>
    <submittedName>
        <fullName evidence="2">Uncharacterized protein</fullName>
    </submittedName>
</protein>
<dbReference type="Proteomes" id="UP000238270">
    <property type="component" value="Unassembled WGS sequence"/>
</dbReference>
<feature type="region of interest" description="Disordered" evidence="1">
    <location>
        <begin position="18"/>
        <end position="45"/>
    </location>
</feature>
<reference evidence="2 3" key="1">
    <citation type="submission" date="2016-08" db="EMBL/GenBank/DDBJ databases">
        <title>Evolution of the type three secretion system and type three effector repertoires in Xanthomonas.</title>
        <authorList>
            <person name="Merda D."/>
            <person name="Briand M."/>
            <person name="Bosis E."/>
            <person name="Rousseau C."/>
            <person name="Portier P."/>
            <person name="Jacques M.-A."/>
            <person name="Fischer-Le Saux M."/>
        </authorList>
    </citation>
    <scope>NUCLEOTIDE SEQUENCE [LARGE SCALE GENOMIC DNA]</scope>
    <source>
        <strain evidence="2 3">CFBP 3122</strain>
    </source>
</reference>
<evidence type="ECO:0000256" key="1">
    <source>
        <dbReference type="SAM" id="MobiDB-lite"/>
    </source>
</evidence>
<dbReference type="AlphaFoldDB" id="A0A2S6Z4L5"/>
<name>A0A2S6Z4L5_9XANT</name>
<comment type="caution">
    <text evidence="2">The sequence shown here is derived from an EMBL/GenBank/DDBJ whole genome shotgun (WGS) entry which is preliminary data.</text>
</comment>
<evidence type="ECO:0000313" key="3">
    <source>
        <dbReference type="Proteomes" id="UP000238270"/>
    </source>
</evidence>
<organism evidence="2 3">
    <name type="scientific">Xanthomonas arboricola pv. populi</name>
    <dbReference type="NCBI Taxonomy" id="487823"/>
    <lineage>
        <taxon>Bacteria</taxon>
        <taxon>Pseudomonadati</taxon>
        <taxon>Pseudomonadota</taxon>
        <taxon>Gammaproteobacteria</taxon>
        <taxon>Lysobacterales</taxon>
        <taxon>Lysobacteraceae</taxon>
        <taxon>Xanthomonas</taxon>
    </lineage>
</organism>
<evidence type="ECO:0000313" key="2">
    <source>
        <dbReference type="EMBL" id="PPT76175.1"/>
    </source>
</evidence>